<dbReference type="PANTHER" id="PTHR30160">
    <property type="entry name" value="TETRAACYLDISACCHARIDE 4'-KINASE-RELATED"/>
    <property type="match status" value="1"/>
</dbReference>
<evidence type="ECO:0000313" key="3">
    <source>
        <dbReference type="EMBL" id="MBC6994427.1"/>
    </source>
</evidence>
<accession>A0A923PHZ8</accession>
<dbReference type="EMBL" id="JACSIT010000098">
    <property type="protein sequence ID" value="MBC6994427.1"/>
    <property type="molecule type" value="Genomic_DNA"/>
</dbReference>
<dbReference type="SUPFAM" id="SSF53756">
    <property type="entry name" value="UDP-Glycosyltransferase/glycogen phosphorylase"/>
    <property type="match status" value="1"/>
</dbReference>
<keyword evidence="4" id="KW-1185">Reference proteome</keyword>
<organism evidence="3 4">
    <name type="scientific">Neolewinella lacunae</name>
    <dbReference type="NCBI Taxonomy" id="1517758"/>
    <lineage>
        <taxon>Bacteria</taxon>
        <taxon>Pseudomonadati</taxon>
        <taxon>Bacteroidota</taxon>
        <taxon>Saprospiria</taxon>
        <taxon>Saprospirales</taxon>
        <taxon>Lewinellaceae</taxon>
        <taxon>Neolewinella</taxon>
    </lineage>
</organism>
<dbReference type="GO" id="GO:0008713">
    <property type="term" value="F:ADP-heptose-lipopolysaccharide heptosyltransferase activity"/>
    <property type="evidence" value="ECO:0007669"/>
    <property type="project" value="TreeGrafter"/>
</dbReference>
<dbReference type="PANTHER" id="PTHR30160:SF1">
    <property type="entry name" value="LIPOPOLYSACCHARIDE 1,2-N-ACETYLGLUCOSAMINETRANSFERASE-RELATED"/>
    <property type="match status" value="1"/>
</dbReference>
<protein>
    <submittedName>
        <fullName evidence="3">Glycosyltransferase family 9 protein</fullName>
    </submittedName>
</protein>
<proteinExistence type="predicted"/>
<evidence type="ECO:0000313" key="4">
    <source>
        <dbReference type="Proteomes" id="UP000650081"/>
    </source>
</evidence>
<dbReference type="RefSeq" id="WP_187466501.1">
    <property type="nucleotide sequence ID" value="NZ_JACSIT010000098.1"/>
</dbReference>
<comment type="caution">
    <text evidence="3">The sequence shown here is derived from an EMBL/GenBank/DDBJ whole genome shotgun (WGS) entry which is preliminary data.</text>
</comment>
<dbReference type="InterPro" id="IPR051199">
    <property type="entry name" value="LPS_LOS_Heptosyltrfase"/>
</dbReference>
<dbReference type="AlphaFoldDB" id="A0A923PHZ8"/>
<dbReference type="Gene3D" id="3.40.50.2000">
    <property type="entry name" value="Glycogen Phosphorylase B"/>
    <property type="match status" value="2"/>
</dbReference>
<dbReference type="Pfam" id="PF01075">
    <property type="entry name" value="Glyco_transf_9"/>
    <property type="match status" value="1"/>
</dbReference>
<dbReference type="Proteomes" id="UP000650081">
    <property type="component" value="Unassembled WGS sequence"/>
</dbReference>
<evidence type="ECO:0000256" key="1">
    <source>
        <dbReference type="ARBA" id="ARBA00022676"/>
    </source>
</evidence>
<sequence length="343" mass="37316">MAAKVLIVRFSSIGDIVLTTPVIRCIREQTGAEVHFLTKASFAGVLAANPYLARVWTIQQDLAEVLPALRAEAFDHIIDLHGNLRTLLLKARLFLSPALHLRPRPGLHTFNKLNGPKFLLTRFGVDRMPGVHIVDRYLAAAAPLGVKNDGRGLDFHLLPADAVDLAAEGLPPQYLAFVIGAAHATKCLTEEQMAAFCQQFNHPVILLGGPAERAAGERIAAGMGHVTNACGRFSLRGSADLIRQAQVVVTHDTGLMHIAAAFRRPIVSVWGNTVPALGMYPYLPGEEATEKARRQEVLGLSCRPCSKIGYQQCPKGHFRCIRDQDPTAIVRLAEAILATNGRR</sequence>
<dbReference type="GO" id="GO:0009244">
    <property type="term" value="P:lipopolysaccharide core region biosynthetic process"/>
    <property type="evidence" value="ECO:0007669"/>
    <property type="project" value="TreeGrafter"/>
</dbReference>
<evidence type="ECO:0000256" key="2">
    <source>
        <dbReference type="ARBA" id="ARBA00022679"/>
    </source>
</evidence>
<dbReference type="GO" id="GO:0005829">
    <property type="term" value="C:cytosol"/>
    <property type="evidence" value="ECO:0007669"/>
    <property type="project" value="TreeGrafter"/>
</dbReference>
<dbReference type="InterPro" id="IPR002201">
    <property type="entry name" value="Glyco_trans_9"/>
</dbReference>
<keyword evidence="2" id="KW-0808">Transferase</keyword>
<name>A0A923PHZ8_9BACT</name>
<keyword evidence="1" id="KW-0328">Glycosyltransferase</keyword>
<dbReference type="CDD" id="cd03789">
    <property type="entry name" value="GT9_LPS_heptosyltransferase"/>
    <property type="match status" value="1"/>
</dbReference>
<reference evidence="3" key="1">
    <citation type="submission" date="2020-08" db="EMBL/GenBank/DDBJ databases">
        <title>Lewinella bacteria from marine environments.</title>
        <authorList>
            <person name="Zhong Y."/>
        </authorList>
    </citation>
    <scope>NUCLEOTIDE SEQUENCE</scope>
    <source>
        <strain evidence="3">KCTC 42187</strain>
    </source>
</reference>
<gene>
    <name evidence="3" type="ORF">H9S92_09645</name>
</gene>